<sequence length="770" mass="81002">MKNLAVTSGTTIMPIKSNLNSTPTSTFSSTGTNVSTTIMKMVQVNLYETTAKSLLVQGTTMSKAPESTTNTTSSINVFTTSRTLLNTTSTPRSAESAGSSVSHDAVLSTHHPTTHVATALTTKDKLTSTTSSVSNTSTYIAPVSNTSGTDDTTPDWHDPTMSRTFKKTATNILESTESKLGLSTTMGSPVGISSINILESTKKLSSETSPGTSYHLVSKQDAGSITGNLEVTTRSDHKAPTGSNLDFTTTRFPTTAANPIDQSTSDYHMATNGTVITTSTTTSSARLLTTTTMATNGTVITTSTTTSSADTTSHGLDSTSMFPTTIQTPSDQSMSDPTSASQTTYHMATNGTVITTPATSDSADRTSHGLDTTSIFPTSIPTPSDQSMSDPTSASQTTYHMATNGTVITSPTTTDSADRTSHSLDTTSIFPTTNPNPSDQSMSDPTADTTPQVTTMTKVVTGRTSNILHSTTESFTDSGAPQTTGLMISDITLITTSSTTKSCNTSSPDLNITSRFPTTSRNPSDVSTDSTPTTSIRTYKVIPPSTSQASLQCSSTHFSTLTPTAKVIPPSTSNISQFSSTTTPHLTPTAKVIPPSTSNISQFSSTTTPHLTPTAKVIQPSTSNISQFSSTTTPHLTPTAKVIPLSTSNISQFSSTSYTSTMRSSTTNRTGATSQATQPRVPSSTTMTIPKTSKTNISTPTTRKTSSADGSLQRTSTDLYPIDHLWRISQIHRDAQGEIVSAATSPQQDNIELDRPCSRRFTHNTTDGIA</sequence>
<dbReference type="EMBL" id="WNYA01000791">
    <property type="protein sequence ID" value="KAG8547244.1"/>
    <property type="molecule type" value="Genomic_DNA"/>
</dbReference>
<dbReference type="Proteomes" id="UP000824782">
    <property type="component" value="Unassembled WGS sequence"/>
</dbReference>
<accession>A0AAV6ZID7</accession>
<feature type="region of interest" description="Disordered" evidence="1">
    <location>
        <begin position="657"/>
        <end position="715"/>
    </location>
</feature>
<feature type="compositionally biased region" description="Low complexity" evidence="1">
    <location>
        <begin position="657"/>
        <end position="670"/>
    </location>
</feature>
<feature type="compositionally biased region" description="Polar residues" evidence="1">
    <location>
        <begin position="508"/>
        <end position="522"/>
    </location>
</feature>
<name>A0AAV6ZID7_ENGPU</name>
<feature type="compositionally biased region" description="Polar residues" evidence="1">
    <location>
        <begin position="423"/>
        <end position="451"/>
    </location>
</feature>
<feature type="region of interest" description="Disordered" evidence="1">
    <location>
        <begin position="138"/>
        <end position="162"/>
    </location>
</feature>
<evidence type="ECO:0000313" key="3">
    <source>
        <dbReference type="Proteomes" id="UP000824782"/>
    </source>
</evidence>
<feature type="compositionally biased region" description="Polar residues" evidence="1">
    <location>
        <begin position="314"/>
        <end position="342"/>
    </location>
</feature>
<feature type="compositionally biased region" description="Low complexity" evidence="1">
    <location>
        <begin position="303"/>
        <end position="313"/>
    </location>
</feature>
<evidence type="ECO:0000256" key="1">
    <source>
        <dbReference type="SAM" id="MobiDB-lite"/>
    </source>
</evidence>
<keyword evidence="3" id="KW-1185">Reference proteome</keyword>
<feature type="region of interest" description="Disordered" evidence="1">
    <location>
        <begin position="498"/>
        <end position="533"/>
    </location>
</feature>
<feature type="compositionally biased region" description="Low complexity" evidence="1">
    <location>
        <begin position="372"/>
        <end position="384"/>
    </location>
</feature>
<feature type="compositionally biased region" description="Low complexity" evidence="1">
    <location>
        <begin position="498"/>
        <end position="507"/>
    </location>
</feature>
<evidence type="ECO:0000313" key="2">
    <source>
        <dbReference type="EMBL" id="KAG8547244.1"/>
    </source>
</evidence>
<reference evidence="2" key="1">
    <citation type="thesis" date="2020" institute="ProQuest LLC" country="789 East Eisenhower Parkway, Ann Arbor, MI, USA">
        <title>Comparative Genomics and Chromosome Evolution.</title>
        <authorList>
            <person name="Mudd A.B."/>
        </authorList>
    </citation>
    <scope>NUCLEOTIDE SEQUENCE</scope>
    <source>
        <strain evidence="2">237g6f4</strain>
        <tissue evidence="2">Blood</tissue>
    </source>
</reference>
<feature type="region of interest" description="Disordered" evidence="1">
    <location>
        <begin position="86"/>
        <end position="106"/>
    </location>
</feature>
<dbReference type="AlphaFoldDB" id="A0AAV6ZID7"/>
<protein>
    <submittedName>
        <fullName evidence="2">Uncharacterized protein</fullName>
    </submittedName>
</protein>
<comment type="caution">
    <text evidence="2">The sequence shown here is derived from an EMBL/GenBank/DDBJ whole genome shotgun (WGS) entry which is preliminary data.</text>
</comment>
<feature type="compositionally biased region" description="Low complexity" evidence="1">
    <location>
        <begin position="523"/>
        <end position="533"/>
    </location>
</feature>
<proteinExistence type="predicted"/>
<feature type="region of interest" description="Disordered" evidence="1">
    <location>
        <begin position="354"/>
        <end position="451"/>
    </location>
</feature>
<gene>
    <name evidence="2" type="ORF">GDO81_028798</name>
</gene>
<feature type="compositionally biased region" description="Polar residues" evidence="1">
    <location>
        <begin position="385"/>
        <end position="415"/>
    </location>
</feature>
<organism evidence="2 3">
    <name type="scientific">Engystomops pustulosus</name>
    <name type="common">Tungara frog</name>
    <name type="synonym">Physalaemus pustulosus</name>
    <dbReference type="NCBI Taxonomy" id="76066"/>
    <lineage>
        <taxon>Eukaryota</taxon>
        <taxon>Metazoa</taxon>
        <taxon>Chordata</taxon>
        <taxon>Craniata</taxon>
        <taxon>Vertebrata</taxon>
        <taxon>Euteleostomi</taxon>
        <taxon>Amphibia</taxon>
        <taxon>Batrachia</taxon>
        <taxon>Anura</taxon>
        <taxon>Neobatrachia</taxon>
        <taxon>Hyloidea</taxon>
        <taxon>Leptodactylidae</taxon>
        <taxon>Leiuperinae</taxon>
        <taxon>Engystomops</taxon>
    </lineage>
</organism>
<feature type="region of interest" description="Disordered" evidence="1">
    <location>
        <begin position="303"/>
        <end position="342"/>
    </location>
</feature>
<feature type="compositionally biased region" description="Polar residues" evidence="1">
    <location>
        <begin position="671"/>
        <end position="715"/>
    </location>
</feature>